<dbReference type="InterPro" id="IPR001088">
    <property type="entry name" value="Glyco_hydro_4"/>
</dbReference>
<evidence type="ECO:0000256" key="8">
    <source>
        <dbReference type="PIRSR" id="PIRSR601088-3"/>
    </source>
</evidence>
<evidence type="ECO:0000256" key="1">
    <source>
        <dbReference type="ARBA" id="ARBA00010141"/>
    </source>
</evidence>
<keyword evidence="3 10" id="KW-0378">Hydrolase</keyword>
<evidence type="ECO:0000313" key="12">
    <source>
        <dbReference type="EMBL" id="PXX73695.1"/>
    </source>
</evidence>
<protein>
    <submittedName>
        <fullName evidence="12">6-phospho-beta-glucosidase</fullName>
    </submittedName>
</protein>
<dbReference type="EMBL" id="QJKH01000032">
    <property type="protein sequence ID" value="PXX73695.1"/>
    <property type="molecule type" value="Genomic_DNA"/>
</dbReference>
<evidence type="ECO:0000259" key="11">
    <source>
        <dbReference type="Pfam" id="PF11975"/>
    </source>
</evidence>
<evidence type="ECO:0000256" key="2">
    <source>
        <dbReference type="ARBA" id="ARBA00022723"/>
    </source>
</evidence>
<evidence type="ECO:0000256" key="7">
    <source>
        <dbReference type="PIRSR" id="PIRSR601088-2"/>
    </source>
</evidence>
<dbReference type="SUPFAM" id="SSF51735">
    <property type="entry name" value="NAD(P)-binding Rossmann-fold domains"/>
    <property type="match status" value="1"/>
</dbReference>
<dbReference type="Proteomes" id="UP000247612">
    <property type="component" value="Unassembled WGS sequence"/>
</dbReference>
<dbReference type="PANTHER" id="PTHR32092:SF5">
    <property type="entry name" value="6-PHOSPHO-BETA-GLUCOSIDASE"/>
    <property type="match status" value="1"/>
</dbReference>
<keyword evidence="8" id="KW-0533">Nickel</keyword>
<dbReference type="GO" id="GO:0004553">
    <property type="term" value="F:hydrolase activity, hydrolyzing O-glycosyl compounds"/>
    <property type="evidence" value="ECO:0007669"/>
    <property type="project" value="InterPro"/>
</dbReference>
<name>A0A318KI25_9FIRM</name>
<organism evidence="12 13">
    <name type="scientific">Dielma fastidiosa</name>
    <dbReference type="NCBI Taxonomy" id="1034346"/>
    <lineage>
        <taxon>Bacteria</taxon>
        <taxon>Bacillati</taxon>
        <taxon>Bacillota</taxon>
        <taxon>Erysipelotrichia</taxon>
        <taxon>Erysipelotrichales</taxon>
        <taxon>Erysipelotrichaceae</taxon>
        <taxon>Dielma</taxon>
    </lineage>
</organism>
<keyword evidence="2 8" id="KW-0479">Metal-binding</keyword>
<comment type="caution">
    <text evidence="12">The sequence shown here is derived from an EMBL/GenBank/DDBJ whole genome shotgun (WGS) entry which is preliminary data.</text>
</comment>
<comment type="cofactor">
    <cofactor evidence="10">
        <name>NAD(+)</name>
        <dbReference type="ChEBI" id="CHEBI:57540"/>
    </cofactor>
    <text evidence="10">Binds 1 NAD(+) per subunit.</text>
</comment>
<keyword evidence="8" id="KW-0408">Iron</keyword>
<feature type="binding site" evidence="8">
    <location>
        <position position="172"/>
    </location>
    <ligand>
        <name>Mn(2+)</name>
        <dbReference type="ChEBI" id="CHEBI:29035"/>
    </ligand>
</feature>
<dbReference type="PANTHER" id="PTHR32092">
    <property type="entry name" value="6-PHOSPHO-BETA-GLUCOSIDASE-RELATED"/>
    <property type="match status" value="1"/>
</dbReference>
<keyword evidence="8" id="KW-0170">Cobalt</keyword>
<accession>A0A318KI25</accession>
<evidence type="ECO:0000256" key="9">
    <source>
        <dbReference type="PIRSR" id="PIRSR601088-4"/>
    </source>
</evidence>
<dbReference type="Pfam" id="PF02056">
    <property type="entry name" value="Glyco_hydro_4"/>
    <property type="match status" value="1"/>
</dbReference>
<dbReference type="InterPro" id="IPR022616">
    <property type="entry name" value="Glyco_hydro_4_C"/>
</dbReference>
<dbReference type="GO" id="GO:0005975">
    <property type="term" value="P:carbohydrate metabolic process"/>
    <property type="evidence" value="ECO:0007669"/>
    <property type="project" value="InterPro"/>
</dbReference>
<dbReference type="InterPro" id="IPR015955">
    <property type="entry name" value="Lactate_DH/Glyco_Ohase_4_C"/>
</dbReference>
<feature type="site" description="Increases basicity of active site Tyr" evidence="9">
    <location>
        <position position="112"/>
    </location>
</feature>
<dbReference type="Pfam" id="PF11975">
    <property type="entry name" value="Glyco_hydro_4C"/>
    <property type="match status" value="1"/>
</dbReference>
<reference evidence="12 13" key="1">
    <citation type="submission" date="2018-05" db="EMBL/GenBank/DDBJ databases">
        <title>Genomic Encyclopedia of Type Strains, Phase IV (KMG-IV): sequencing the most valuable type-strain genomes for metagenomic binning, comparative biology and taxonomic classification.</title>
        <authorList>
            <person name="Goeker M."/>
        </authorList>
    </citation>
    <scope>NUCLEOTIDE SEQUENCE [LARGE SCALE GENOMIC DNA]</scope>
    <source>
        <strain evidence="12 13">JC118</strain>
    </source>
</reference>
<sequence length="439" mass="49307">MKTGLKIVTIGGGSSYSPELIEGFIKRSETLPVRELWLVDIEAGKEKLDIITDLAKRMVRRVNANIEIHSTLNRREALKNADFVTTQFRVGQLDARKKDEIIPAKYGILGQETNGPGGMFKALRTIPVLIDIIHDCQELCPDAWIISFTNPAGLNAEAVLRYTGWKKFIGLCNSPTVIVHRIGRLMNLDPKQLRVDFAGLNHMVFGLHTYYQGQDISKQVIDALAAYNDGKTYEERFDTLPYTPAFLHELNCIPSPYLRYYFYKDIMLQHAIKEAENGCCRAQVVKRIEQELFANYADPALDVKPKELEQRGGAYYSDAACSLIDSIYNDRGDIQVVNTLNNGGCASFAADEVVEISSVITKEGPRPITVGRLPDQVEGLCRHIKSFEKLTAKAAIEGNRETALFALTMNPLVQDEALAKALLEELMEAHREYLPQFYK</sequence>
<evidence type="ECO:0000256" key="6">
    <source>
        <dbReference type="ARBA" id="ARBA00023295"/>
    </source>
</evidence>
<dbReference type="SUPFAM" id="SSF56327">
    <property type="entry name" value="LDH C-terminal domain-like"/>
    <property type="match status" value="1"/>
</dbReference>
<proteinExistence type="inferred from homology"/>
<dbReference type="OrthoDB" id="9808275at2"/>
<dbReference type="Gene3D" id="3.90.110.10">
    <property type="entry name" value="Lactate dehydrogenase/glycoside hydrolase, family 4, C-terminal"/>
    <property type="match status" value="1"/>
</dbReference>
<comment type="similarity">
    <text evidence="1 10">Belongs to the glycosyl hydrolase 4 family.</text>
</comment>
<feature type="binding site" evidence="7">
    <location>
        <position position="150"/>
    </location>
    <ligand>
        <name>substrate</name>
    </ligand>
</feature>
<evidence type="ECO:0000313" key="13">
    <source>
        <dbReference type="Proteomes" id="UP000247612"/>
    </source>
</evidence>
<dbReference type="GO" id="GO:0046872">
    <property type="term" value="F:metal ion binding"/>
    <property type="evidence" value="ECO:0007669"/>
    <property type="project" value="UniProtKB-KW"/>
</dbReference>
<feature type="binding site" evidence="7">
    <location>
        <position position="96"/>
    </location>
    <ligand>
        <name>substrate</name>
    </ligand>
</feature>
<keyword evidence="4 10" id="KW-0520">NAD</keyword>
<evidence type="ECO:0000256" key="4">
    <source>
        <dbReference type="ARBA" id="ARBA00023027"/>
    </source>
</evidence>
<dbReference type="CDD" id="cd05296">
    <property type="entry name" value="GH4_P_beta_glucosidase"/>
    <property type="match status" value="1"/>
</dbReference>
<evidence type="ECO:0000256" key="5">
    <source>
        <dbReference type="ARBA" id="ARBA00023211"/>
    </source>
</evidence>
<dbReference type="Gene3D" id="3.40.50.720">
    <property type="entry name" value="NAD(P)-binding Rossmann-like Domain"/>
    <property type="match status" value="1"/>
</dbReference>
<gene>
    <name evidence="12" type="ORF">DES51_13213</name>
</gene>
<dbReference type="STRING" id="1034346.GCA_000313565_02224"/>
<keyword evidence="13" id="KW-1185">Reference proteome</keyword>
<dbReference type="AlphaFoldDB" id="A0A318KI25"/>
<feature type="domain" description="Glycosyl hydrolase family 4 C-terminal" evidence="11">
    <location>
        <begin position="197"/>
        <end position="413"/>
    </location>
</feature>
<dbReference type="GO" id="GO:0016616">
    <property type="term" value="F:oxidoreductase activity, acting on the CH-OH group of donors, NAD or NADP as acceptor"/>
    <property type="evidence" value="ECO:0007669"/>
    <property type="project" value="InterPro"/>
</dbReference>
<feature type="binding site" evidence="8">
    <location>
        <position position="202"/>
    </location>
    <ligand>
        <name>Mn(2+)</name>
        <dbReference type="ChEBI" id="CHEBI:29035"/>
    </ligand>
</feature>
<evidence type="ECO:0000256" key="3">
    <source>
        <dbReference type="ARBA" id="ARBA00022801"/>
    </source>
</evidence>
<dbReference type="PRINTS" id="PR00732">
    <property type="entry name" value="GLHYDRLASE4"/>
</dbReference>
<dbReference type="InterPro" id="IPR036291">
    <property type="entry name" value="NAD(P)-bd_dom_sf"/>
</dbReference>
<dbReference type="RefSeq" id="WP_022938526.1">
    <property type="nucleotide sequence ID" value="NZ_CABKRQ010000005.1"/>
</dbReference>
<keyword evidence="6 10" id="KW-0326">Glycosidase</keyword>
<keyword evidence="5 8" id="KW-0464">Manganese</keyword>
<evidence type="ECO:0000256" key="10">
    <source>
        <dbReference type="RuleBase" id="RU361152"/>
    </source>
</evidence>